<feature type="compositionally biased region" description="Polar residues" evidence="1">
    <location>
        <begin position="2100"/>
        <end position="2146"/>
    </location>
</feature>
<dbReference type="PANTHER" id="PTHR10199">
    <property type="entry name" value="THROMBOSPONDIN"/>
    <property type="match status" value="1"/>
</dbReference>
<dbReference type="InterPro" id="IPR010221">
    <property type="entry name" value="VCBS_dom"/>
</dbReference>
<feature type="compositionally biased region" description="Polar residues" evidence="1">
    <location>
        <begin position="2625"/>
        <end position="2637"/>
    </location>
</feature>
<sequence length="3860" mass="398731">MLKSIIYTNLTFKVRIVCFTLFSFFNLYLVSAQTVDIPKGSVIIDMGVFPQTIDNALKPYGLVYELLDINKVPVLWTINKTKVRNGVDFTVDGLDFRGGPFVIHKDYTQNQSVINSLANWNAQGVVTYTTLSDITVDLHKELTTFPNWVMDLDNGAIGIEYMVNAGIPSTAYRQDTPLNLNACDDLFILPHADPTWATHGILYDWNNSRANGGNEGWFWAACHAVSVLESVVNPSDSTQKLNFLSSDPVPGLIDFGAHDDGSGGPYTYDNPSDSFMQYLGAIDAATENGSEQVYLPSPGGSWRPTTSISVWDENQADLLAGNTPGKAAKVAYGHGFGDPERGQVMYEAGHSHNKGTADDVAAQRLMLNFSFDAPVGKTPIIVNNIPVSGSIEGGESISFDATASSPIPGNSVTYLWSFDGGGGSFDDVSIPNPTFSTSPVTNIENLIITLVVSDNCGRETFLSFPLAVNPPPVAPVANDDNFTIYNSEYLTFNALDNDTDGNNNIDPASFNPTSALTVAGGTFSSNGNGNLNFEPTPGYTGTATLTYEICDTTALCDTATITINIEASGCAVNEKITISPGYATNVISSNFKNGTRALGAPDGDFAEADDNGDVLVLDFGAGVSPRVGSTIKFYVLSKNGDPLDGTVNADNQLLLAPFPASTEIAVTTSAPSTNPDVIEFTVLQVGTRYVRIDGIDKNFSLAAVEYEVESCTPFIAPVTQDDLSIDNIVGSAVSIYLLDNDSDADGTIDKESINVIVPANATEVINDSHGHAIGFTIPSEGKWLVDQQLGTATFTPFAFFLSDPTPIQYRVNDNEDNRSNISTITITYNPMDTDGDGIPNGYDLDDDNDGILDSNEGFCFAPEQSGVWGGTATDVVYNYNNGVVVKISTTASPGFTANETFNAAGSGFWSETLEGDTSLEGQYPWGSTITVNFEDPYGNPLVVVNPILHIDRLGELDAGSGEQYSAEVTLLGGATWTRLEGTDDFQVTSTTVKDSGAGTIADPLYTSESTSNDIDGAAAGSLQIKGRISSFQLQIAQAGNFGASDIMEMILFACNYVDSDADGIHDHMDPDSDNDGCSDADEAYYGLVTDADGDNNGFYGTGTPTVDSRGLVVGAGYNGTNNVFTDAVKNACVDTDADGVADISDLDNDNDGILDEDEIRTVANFQPSCAGTVLSFLNYTEESGDGDVNTFLENEVFRFNDVAVGYDALVTIVRTYHGAIVALDDNATDPNSFKPITRFSIPHVGHEAFVEYNIDFVQADTSTPAGIAEFFVNFNDIDGDGTGEFSEINATTFPVSYTLNDPTSLTMKNEDLLYATGQAPAFAGSSSSFPESNFSARYTNRSSLTIRLGGVAFSMNATSEGRLHNVEFNCVDNYVNPTTVITDADGDGIPNKLDTDSDGDGCVDALEGNGGFTLAQVAGDGSLGNNVDTDGVPTVANGGQANISAYDAAITGDQCDDDADGVINLNDICNGFDDSADVDADGVPDGCDLDDDNDGILDSVECPGQLYYNDSFEDPVIQVLGVDTVGGRPDADNDGEVDALLAQNSIEGWTVTDANSFDIVFDIFNASEGIQSLDLYGTPNATGIQKTYLGFTEGVPVNFSLDYSSVESLFEAEVSVDYGTGPILLTTLQPNNIAAVDSPGVVGARASSIVWNNYSTTLTPTATGSVKIIIQSTSLGVGQTGVLIDNVILSQPSCSDYDNDTIPDYLDIDSDNDGCNDAIEAGHIDANNDGEVDGTGYDTDGKVAGAATAYTGLTPAVTKAVETTVAPPVADETVEAGDNATFTVSATAMEASSFTAGTPNYDINADAGLSYQWFENDVLMPGETASTLTLTAVTVPMDGNIYKVQITHTGNACSVEDEGVLYVQDPSIEAVKTVVLTDDGNGIDGANDVLTYTISVTNTGNTELTNVGIVDTLLDADATPLTLTSGPTFVGPSSLGSTEGTLLVNETATYTASYTLTQNDANVGGVTNSVTASGDTSIAITVTDVSDDGDDTDGNLLDDATETIITAIPSLTVTKTITTSGAQLNDIIAYDILVANTGNVTISNIDVTDANADIGSITGSPIASLEPGTTVTVTAQQTITQTDLNAKFIENSASVLGDSPNGTDDVSDVSDTNIDGNGNAIPNNETIESPNGNGTTDADPTNDPTVTYFNGVPLAQDDAITVNEDSGLTVVNVLLDNGSGIDSFGVDGPSNGAITAATATSANGGAVSVNDNGTPTDPTDDTISYTPAANFNGTDTFDYTITDANGDTSSATVTITVNPVNDAPIAANDLSTTSTSVPVTIAVLTNDTDVDGDALTISSITTPPTDGTAVINGDGTITYTSNASLVAGSDSFQYEVCDGSGLCDIAQVTVTVPKTFFPPTANADSRSFPEDTTLTINAANGLLSNDTDPNTDETLTLTQFVVNSTTYAPGATVNLTEGDLTINGDGSYVFVAAPDYFGAVPQVVYTISDGNAGTSSSTLDLWVISENDLPIAQDDAATVNEDSGATIINVLADNGNGADSFGGDGPNTGAITLPSPVSSNGGTLTVNNNGTPNNPTDDTVSYTPALDFNGVDTFTYTITDANGDTSTATVTVTVNPVNDVPLAQNDTVTLNEDSGATIINVLADNGNGADSFGGDGPNNGAITLPSATSTEGGSLSVNDNGTPTDPTDDTVSYTPELDFNGIDTFTYTITDANNDTSTATVTVNVTAVNDLPTAQDDAATVDEDSSATVINVLADNGNGVDSFGGDGPGNGAITLPSATSVEGGSLSVNDNGTPTNPTDDTVSYTPLQDFNGTDTFTYTITDANNDTSTATVTVTVNAVNDLPTAVDDAATVDEDSSATVINVLADNGNGVDSFGGDGPNNGTITLPSATSVEGGSLSVNDNGTPTNPTDDTVSYTPALDFNGVDTFTYTITDSNNDTSTATVTVTVNPVNDLPSALNDTVAVLEDSGANSIDVLADNGNGADSFGGDGPNSGAITLPSATTARGATVTVNDNGTPTNPTDDTVIYTPLPDFNGVDTFTYTITDANNDTSTATVTVNVTSVNDLPIAVDDSVTINEDSGTTIINVLADNGNGVDSFGGDGPNNGAITLPSTTSANGGTVAVNNNGTPIDPTDDTLSYTPALNYSGIDTFTYTITDVNGDKSTATVTVNIVSLNDAPVAVDDAYTTDEDTSVQLLPLTGDTDADGDTLSIVSINGTNLTPGTAQSIPVTNGTVAIDIAGVITFTPAANYTGLVSFPYVITDGTDTATANENITVNGANDAPVAVDDAYTTDEDTSVQLLPLTGDTDADGDTLSIVSINGTALTPGTAQSIPVTNGTVAIDAAGVITFIPAANYNGAVSFPYVITDGTDTATANENITVNTVNDAPVAVDDAYTTDEDTSVQLLPLTADIDADGDTISIVSINGTTLTPGTAQSIAVTNGTVAIDVAGVITFTPDANYNGAVSFPYVITDGTATATANENITVTPVNDAPVAVDDLSTTNPGVAVTIPVLTNDTDIENDVLTVSNIVTSPVNGTVVINGDNTITYTPNPGFEFGTDTFEYEVCDGSGLCDIALVTVEVPKSFLPPTANPDTNSTAEEVTLTVTAGSGLLSNDTDPNSDETLVVTTFEVGGTTYSVGTTVNLTEGDITINNDGSYGFVPALNYTGSVPQITYTISDGNGGTSSSTLDITVTPVNDAPVAVDDAYTTDEDTSVQLLPLTADTDADGDTLSIVSINGTTLTPGTAQSIAVTNGTVAIDAAGVITFTPATNYNGTVSFPYVITDGTDTATANENITVNAVNDAPVAVDDAYTTDEDTSVQLLPLTGDTDADGDTLSIVSINGTALTPGTAQSIAVTNGTVDIDIAGVITFTPAANYTGLVSFPYVITDGTDTATANENITVNAVND</sequence>
<dbReference type="NCBIfam" id="NF012211">
    <property type="entry name" value="tand_rpt_95"/>
    <property type="match status" value="16"/>
</dbReference>
<dbReference type="NCBIfam" id="TIGR01965">
    <property type="entry name" value="VCBS_repeat"/>
    <property type="match status" value="1"/>
</dbReference>
<dbReference type="Gene3D" id="2.60.40.3440">
    <property type="match status" value="15"/>
</dbReference>
<dbReference type="InterPro" id="IPR018247">
    <property type="entry name" value="EF_Hand_1_Ca_BS"/>
</dbReference>
<dbReference type="Pfam" id="PF17892">
    <property type="entry name" value="Cadherin_5"/>
    <property type="match status" value="1"/>
</dbReference>
<feature type="region of interest" description="Disordered" evidence="1">
    <location>
        <begin position="2610"/>
        <end position="2652"/>
    </location>
</feature>
<dbReference type="Proteomes" id="UP001595953">
    <property type="component" value="Unassembled WGS sequence"/>
</dbReference>
<dbReference type="InterPro" id="IPR055354">
    <property type="entry name" value="DUF7507"/>
</dbReference>
<comment type="caution">
    <text evidence="4">The sequence shown here is derived from an EMBL/GenBank/DDBJ whole genome shotgun (WGS) entry which is preliminary data.</text>
</comment>
<dbReference type="InterPro" id="IPR041690">
    <property type="entry name" value="Cadherin_5"/>
</dbReference>
<protein>
    <submittedName>
        <fullName evidence="4">Ig-like domain-containing protein</fullName>
    </submittedName>
</protein>
<evidence type="ECO:0000259" key="2">
    <source>
        <dbReference type="Pfam" id="PF17892"/>
    </source>
</evidence>
<evidence type="ECO:0000313" key="4">
    <source>
        <dbReference type="EMBL" id="MFC4721570.1"/>
    </source>
</evidence>
<feature type="region of interest" description="Disordered" evidence="1">
    <location>
        <begin position="2094"/>
        <end position="2146"/>
    </location>
</feature>
<dbReference type="Pfam" id="PF24346">
    <property type="entry name" value="DUF7507"/>
    <property type="match status" value="2"/>
</dbReference>
<feature type="domain" description="DUF7507" evidence="3">
    <location>
        <begin position="2009"/>
        <end position="2104"/>
    </location>
</feature>
<dbReference type="Pfam" id="PF17963">
    <property type="entry name" value="Big_9"/>
    <property type="match status" value="16"/>
</dbReference>
<evidence type="ECO:0000259" key="3">
    <source>
        <dbReference type="Pfam" id="PF24346"/>
    </source>
</evidence>
<dbReference type="Gene3D" id="2.60.40.1200">
    <property type="match status" value="2"/>
</dbReference>
<evidence type="ECO:0000256" key="1">
    <source>
        <dbReference type="SAM" id="MobiDB-lite"/>
    </source>
</evidence>
<dbReference type="InterPro" id="IPR013783">
    <property type="entry name" value="Ig-like_fold"/>
</dbReference>
<evidence type="ECO:0000313" key="5">
    <source>
        <dbReference type="Proteomes" id="UP001595953"/>
    </source>
</evidence>
<dbReference type="PROSITE" id="PS00018">
    <property type="entry name" value="EF_HAND_1"/>
    <property type="match status" value="2"/>
</dbReference>
<name>A0ABV9N1B3_9FLAO</name>
<dbReference type="Gene3D" id="2.60.40.10">
    <property type="entry name" value="Immunoglobulins"/>
    <property type="match status" value="1"/>
</dbReference>
<feature type="non-terminal residue" evidence="4">
    <location>
        <position position="3860"/>
    </location>
</feature>
<dbReference type="RefSeq" id="WP_387961344.1">
    <property type="nucleotide sequence ID" value="NZ_JBHSGP010000007.1"/>
</dbReference>
<feature type="domain" description="Cadherin-like" evidence="2">
    <location>
        <begin position="3543"/>
        <end position="3648"/>
    </location>
</feature>
<proteinExistence type="predicted"/>
<gene>
    <name evidence="4" type="ORF">ACFO5O_04520</name>
</gene>
<organism evidence="4 5">
    <name type="scientific">Geojedonia litorea</name>
    <dbReference type="NCBI Taxonomy" id="1268269"/>
    <lineage>
        <taxon>Bacteria</taxon>
        <taxon>Pseudomonadati</taxon>
        <taxon>Bacteroidota</taxon>
        <taxon>Flavobacteriia</taxon>
        <taxon>Flavobacteriales</taxon>
        <taxon>Flavobacteriaceae</taxon>
        <taxon>Geojedonia</taxon>
    </lineage>
</organism>
<feature type="domain" description="DUF7507" evidence="3">
    <location>
        <begin position="1866"/>
        <end position="1983"/>
    </location>
</feature>
<accession>A0ABV9N1B3</accession>
<dbReference type="EMBL" id="JBHSGP010000007">
    <property type="protein sequence ID" value="MFC4721570.1"/>
    <property type="molecule type" value="Genomic_DNA"/>
</dbReference>
<keyword evidence="5" id="KW-1185">Reference proteome</keyword>
<reference evidence="5" key="1">
    <citation type="journal article" date="2019" name="Int. J. Syst. Evol. Microbiol.">
        <title>The Global Catalogue of Microorganisms (GCM) 10K type strain sequencing project: providing services to taxonomists for standard genome sequencing and annotation.</title>
        <authorList>
            <consortium name="The Broad Institute Genomics Platform"/>
            <consortium name="The Broad Institute Genome Sequencing Center for Infectious Disease"/>
            <person name="Wu L."/>
            <person name="Ma J."/>
        </authorList>
    </citation>
    <scope>NUCLEOTIDE SEQUENCE [LARGE SCALE GENOMIC DNA]</scope>
    <source>
        <strain evidence="5">CCUG 63682</strain>
    </source>
</reference>